<protein>
    <submittedName>
        <fullName evidence="1">Uncharacterized protein</fullName>
    </submittedName>
</protein>
<reference evidence="1 2" key="1">
    <citation type="journal article" date="2012" name="Front. Microbiol.">
        <title>Complete genome of Ignavibacterium album, a metabolically versatile, flagellated, facultative anaerobe from the phylum Chlorobi.</title>
        <authorList>
            <person name="Liu Z."/>
            <person name="Frigaard N.-U."/>
            <person name="Vogl K."/>
            <person name="Iino T."/>
            <person name="Ohkuma M."/>
            <person name="Overmann J."/>
            <person name="Bryant D.A."/>
        </authorList>
    </citation>
    <scope>NUCLEOTIDE SEQUENCE [LARGE SCALE GENOMIC DNA]</scope>
    <source>
        <strain evidence="2">DSM 19864 / JCM 16511 / NBRC 101810 / Mat9-16</strain>
    </source>
</reference>
<dbReference type="STRING" id="945713.IALB_2240"/>
<proteinExistence type="predicted"/>
<keyword evidence="2" id="KW-1185">Reference proteome</keyword>
<evidence type="ECO:0000313" key="2">
    <source>
        <dbReference type="Proteomes" id="UP000007394"/>
    </source>
</evidence>
<name>I0ALT6_IGNAJ</name>
<dbReference type="KEGG" id="ial:IALB_2240"/>
<gene>
    <name evidence="1" type="ordered locus">IALB_2240</name>
</gene>
<evidence type="ECO:0000313" key="1">
    <source>
        <dbReference type="EMBL" id="AFH49943.1"/>
    </source>
</evidence>
<accession>I0ALT6</accession>
<dbReference type="HOGENOM" id="CLU_2000812_0_0_10"/>
<sequence>MFEAKSPIGKRGPTPTPTKNPTARLLGGFSAKEKTLSVITKKIVFLKIDFIQLKITKLFLLNELLKNHFYSGIKIYSSVIPIITQFKQLLNQRFFFFFGIRNHKQILLCHSEQSEGSLVFIHSF</sequence>
<dbReference type="EMBL" id="CP003418">
    <property type="protein sequence ID" value="AFH49943.1"/>
    <property type="molecule type" value="Genomic_DNA"/>
</dbReference>
<organism evidence="1 2">
    <name type="scientific">Ignavibacterium album (strain DSM 19864 / JCM 16511 / NBRC 101810 / Mat9-16)</name>
    <dbReference type="NCBI Taxonomy" id="945713"/>
    <lineage>
        <taxon>Bacteria</taxon>
        <taxon>Pseudomonadati</taxon>
        <taxon>Ignavibacteriota</taxon>
        <taxon>Ignavibacteria</taxon>
        <taxon>Ignavibacteriales</taxon>
        <taxon>Ignavibacteriaceae</taxon>
        <taxon>Ignavibacterium</taxon>
    </lineage>
</organism>
<dbReference type="Proteomes" id="UP000007394">
    <property type="component" value="Chromosome"/>
</dbReference>
<dbReference type="AlphaFoldDB" id="I0ALT6"/>